<evidence type="ECO:0000313" key="1">
    <source>
        <dbReference type="EMBL" id="EDS04161.1"/>
    </source>
</evidence>
<keyword evidence="2" id="KW-1185">Reference proteome</keyword>
<dbReference type="HOGENOM" id="CLU_3003819_0_0_10"/>
<protein>
    <submittedName>
        <fullName evidence="1">Uncharacterized protein</fullName>
    </submittedName>
</protein>
<name>B0MVR4_9BACT</name>
<accession>B0MVR4</accession>
<sequence length="56" mass="6684">MKTRIEIYEINRPQNIVASGSWNRQLSAAEIRKETKYMMRYSDSKKFASRVITDRD</sequence>
<dbReference type="EMBL" id="ABFK02000017">
    <property type="protein sequence ID" value="EDS04161.1"/>
    <property type="molecule type" value="Genomic_DNA"/>
</dbReference>
<organism evidence="1 2">
    <name type="scientific">Alistipes putredinis DSM 17216</name>
    <dbReference type="NCBI Taxonomy" id="445970"/>
    <lineage>
        <taxon>Bacteria</taxon>
        <taxon>Pseudomonadati</taxon>
        <taxon>Bacteroidota</taxon>
        <taxon>Bacteroidia</taxon>
        <taxon>Bacteroidales</taxon>
        <taxon>Rikenellaceae</taxon>
        <taxon>Alistipes</taxon>
    </lineage>
</organism>
<dbReference type="AlphaFoldDB" id="B0MVR4"/>
<comment type="caution">
    <text evidence="1">The sequence shown here is derived from an EMBL/GenBank/DDBJ whole genome shotgun (WGS) entry which is preliminary data.</text>
</comment>
<proteinExistence type="predicted"/>
<reference evidence="1" key="1">
    <citation type="submission" date="2007-10" db="EMBL/GenBank/DDBJ databases">
        <authorList>
            <person name="Fulton L."/>
            <person name="Clifton S."/>
            <person name="Fulton B."/>
            <person name="Xu J."/>
            <person name="Minx P."/>
            <person name="Pepin K.H."/>
            <person name="Johnson M."/>
            <person name="Thiruvilangam P."/>
            <person name="Bhonagiri V."/>
            <person name="Nash W.E."/>
            <person name="Mardis E.R."/>
            <person name="Wilson R.K."/>
        </authorList>
    </citation>
    <scope>NUCLEOTIDE SEQUENCE [LARGE SCALE GENOMIC DNA]</scope>
    <source>
        <strain evidence="1">DSM 17216</strain>
    </source>
</reference>
<evidence type="ECO:0000313" key="2">
    <source>
        <dbReference type="Proteomes" id="UP000005819"/>
    </source>
</evidence>
<dbReference type="Proteomes" id="UP000005819">
    <property type="component" value="Unassembled WGS sequence"/>
</dbReference>
<gene>
    <name evidence="1" type="ORF">ALIPUT_01225</name>
</gene>
<reference evidence="1" key="2">
    <citation type="submission" date="2013-09" db="EMBL/GenBank/DDBJ databases">
        <title>Draft genome sequence of Alistipes putredinis (DSM 17216).</title>
        <authorList>
            <person name="Sudarsanam P."/>
            <person name="Ley R."/>
            <person name="Guruge J."/>
            <person name="Turnbaugh P.J."/>
            <person name="Mahowald M."/>
            <person name="Liep D."/>
            <person name="Gordon J."/>
        </authorList>
    </citation>
    <scope>NUCLEOTIDE SEQUENCE</scope>
    <source>
        <strain evidence="1">DSM 17216</strain>
    </source>
</reference>